<dbReference type="Gene3D" id="2.60.120.560">
    <property type="entry name" value="Exo-inulinase, domain 1"/>
    <property type="match status" value="1"/>
</dbReference>
<dbReference type="OrthoDB" id="9806233at2"/>
<dbReference type="InterPro" id="IPR010496">
    <property type="entry name" value="AL/BT2_dom"/>
</dbReference>
<accession>A0A1P9X087</accession>
<reference evidence="2 3" key="1">
    <citation type="submission" date="2016-01" db="EMBL/GenBank/DDBJ databases">
        <authorList>
            <person name="Oliw E.H."/>
        </authorList>
    </citation>
    <scope>NUCLEOTIDE SEQUENCE [LARGE SCALE GENOMIC DNA]</scope>
    <source>
        <strain evidence="2 3">DY10</strain>
    </source>
</reference>
<evidence type="ECO:0000313" key="2">
    <source>
        <dbReference type="EMBL" id="AQG81051.1"/>
    </source>
</evidence>
<evidence type="ECO:0000259" key="1">
    <source>
        <dbReference type="Pfam" id="PF06439"/>
    </source>
</evidence>
<organism evidence="2 3">
    <name type="scientific">Spirosoma montaniterrae</name>
    <dbReference type="NCBI Taxonomy" id="1178516"/>
    <lineage>
        <taxon>Bacteria</taxon>
        <taxon>Pseudomonadati</taxon>
        <taxon>Bacteroidota</taxon>
        <taxon>Cytophagia</taxon>
        <taxon>Cytophagales</taxon>
        <taxon>Cytophagaceae</taxon>
        <taxon>Spirosoma</taxon>
    </lineage>
</organism>
<dbReference type="Pfam" id="PF06439">
    <property type="entry name" value="3keto-disac_hyd"/>
    <property type="match status" value="1"/>
</dbReference>
<dbReference type="Proteomes" id="UP000187941">
    <property type="component" value="Chromosome"/>
</dbReference>
<proteinExistence type="predicted"/>
<dbReference type="EMBL" id="CP014263">
    <property type="protein sequence ID" value="AQG81051.1"/>
    <property type="molecule type" value="Genomic_DNA"/>
</dbReference>
<dbReference type="GO" id="GO:0016787">
    <property type="term" value="F:hydrolase activity"/>
    <property type="evidence" value="ECO:0007669"/>
    <property type="project" value="InterPro"/>
</dbReference>
<name>A0A1P9X087_9BACT</name>
<gene>
    <name evidence="2" type="ORF">AWR27_18030</name>
</gene>
<protein>
    <recommendedName>
        <fullName evidence="1">3-keto-alpha-glucoside-1,2-lyase/3-keto-2-hydroxy-glucal hydratase domain-containing protein</fullName>
    </recommendedName>
</protein>
<sequence length="236" mass="26895">MKKILIFELSMYSLFALLGFTVPSEKPGEWTSLFDGKTIKGWHSYHKTGVVGWYVEDGAMTPDGTGGDLVTDNEYENFELEFEFKIPKGSNSGVIYKVTDSPDIATTYMSGPEYQVIDDRGYEWKDKDGKLIKLDDKQLTGAAYDVVPPSNKDLTKPAGEWNKGRIVVSNNHVEHYLNGEKVVEYDYGSPDWKERVAKSKFAKWPYATPHAKGKIALQNHSPKERVWYRNVKIREL</sequence>
<dbReference type="STRING" id="1178516.AWR27_18030"/>
<feature type="domain" description="3-keto-alpha-glucoside-1,2-lyase/3-keto-2-hydroxy-glucal hydratase" evidence="1">
    <location>
        <begin position="29"/>
        <end position="234"/>
    </location>
</feature>
<dbReference type="AlphaFoldDB" id="A0A1P9X087"/>
<evidence type="ECO:0000313" key="3">
    <source>
        <dbReference type="Proteomes" id="UP000187941"/>
    </source>
</evidence>
<dbReference type="KEGG" id="smon:AWR27_18030"/>
<keyword evidence="3" id="KW-1185">Reference proteome</keyword>
<dbReference type="RefSeq" id="WP_077132513.1">
    <property type="nucleotide sequence ID" value="NZ_CP014263.1"/>
</dbReference>